<keyword evidence="3" id="KW-0822">Tryptophan biosynthesis</keyword>
<reference evidence="6 7" key="1">
    <citation type="submission" date="2017-01" db="EMBL/GenBank/DDBJ databases">
        <authorList>
            <person name="Mah S.A."/>
            <person name="Swanson W.J."/>
            <person name="Moy G.W."/>
            <person name="Vacquier V.D."/>
        </authorList>
    </citation>
    <scope>NUCLEOTIDE SEQUENCE [LARGE SCALE GENOMIC DNA]</scope>
    <source>
        <strain evidence="6 7">DSM 7027</strain>
    </source>
</reference>
<evidence type="ECO:0000256" key="3">
    <source>
        <dbReference type="ARBA" id="ARBA00022822"/>
    </source>
</evidence>
<keyword evidence="7" id="KW-1185">Reference proteome</keyword>
<accession>A0A1N6RKL6</accession>
<organism evidence="6 7">
    <name type="scientific">Marinobacterium stanieri</name>
    <dbReference type="NCBI Taxonomy" id="49186"/>
    <lineage>
        <taxon>Bacteria</taxon>
        <taxon>Pseudomonadati</taxon>
        <taxon>Pseudomonadota</taxon>
        <taxon>Gammaproteobacteria</taxon>
        <taxon>Oceanospirillales</taxon>
        <taxon>Oceanospirillaceae</taxon>
        <taxon>Marinobacterium</taxon>
    </lineage>
</organism>
<feature type="domain" description="Glycosyl transferase family 3 N-terminal" evidence="5">
    <location>
        <begin position="18"/>
        <end position="73"/>
    </location>
</feature>
<dbReference type="SUPFAM" id="SSF52418">
    <property type="entry name" value="Nucleoside phosphorylase/phosphoribosyltransferase catalytic domain"/>
    <property type="match status" value="1"/>
</dbReference>
<dbReference type="GO" id="GO:0005829">
    <property type="term" value="C:cytosol"/>
    <property type="evidence" value="ECO:0007669"/>
    <property type="project" value="TreeGrafter"/>
</dbReference>
<dbReference type="Proteomes" id="UP000186895">
    <property type="component" value="Unassembled WGS sequence"/>
</dbReference>
<name>A0A1N6RKL6_9GAMM</name>
<dbReference type="PANTHER" id="PTHR43285">
    <property type="entry name" value="ANTHRANILATE PHOSPHORIBOSYLTRANSFERASE"/>
    <property type="match status" value="1"/>
</dbReference>
<dbReference type="InterPro" id="IPR036320">
    <property type="entry name" value="Glycosyl_Trfase_fam3_N_dom_sf"/>
</dbReference>
<dbReference type="InterPro" id="IPR017459">
    <property type="entry name" value="Glycosyl_Trfase_fam3_N_dom"/>
</dbReference>
<dbReference type="SUPFAM" id="SSF47648">
    <property type="entry name" value="Nucleoside phosphorylase/phosphoribosyltransferase N-terminal domain"/>
    <property type="match status" value="1"/>
</dbReference>
<dbReference type="Pfam" id="PF00591">
    <property type="entry name" value="Glycos_transf_3"/>
    <property type="match status" value="1"/>
</dbReference>
<evidence type="ECO:0000256" key="2">
    <source>
        <dbReference type="ARBA" id="ARBA00022679"/>
    </source>
</evidence>
<evidence type="ECO:0000259" key="5">
    <source>
        <dbReference type="Pfam" id="PF02885"/>
    </source>
</evidence>
<dbReference type="GO" id="GO:0000162">
    <property type="term" value="P:L-tryptophan biosynthetic process"/>
    <property type="evidence" value="ECO:0007669"/>
    <property type="project" value="UniProtKB-KW"/>
</dbReference>
<dbReference type="InterPro" id="IPR000312">
    <property type="entry name" value="Glycosyl_Trfase_fam3"/>
</dbReference>
<dbReference type="Gene3D" id="1.20.970.10">
    <property type="entry name" value="Transferase, Pyrimidine Nucleoside Phosphorylase, Chain C"/>
    <property type="match status" value="1"/>
</dbReference>
<dbReference type="EMBL" id="FTMN01000003">
    <property type="protein sequence ID" value="SIQ29236.1"/>
    <property type="molecule type" value="Genomic_DNA"/>
</dbReference>
<keyword evidence="1 6" id="KW-0328">Glycosyltransferase</keyword>
<dbReference type="Pfam" id="PF02885">
    <property type="entry name" value="Glycos_trans_3N"/>
    <property type="match status" value="1"/>
</dbReference>
<dbReference type="GO" id="GO:0004048">
    <property type="term" value="F:anthranilate phosphoribosyltransferase activity"/>
    <property type="evidence" value="ECO:0007669"/>
    <property type="project" value="InterPro"/>
</dbReference>
<keyword evidence="3" id="KW-0057">Aromatic amino acid biosynthesis</keyword>
<evidence type="ECO:0000256" key="1">
    <source>
        <dbReference type="ARBA" id="ARBA00022676"/>
    </source>
</evidence>
<gene>
    <name evidence="6" type="ORF">SAMN05421647_103383</name>
</gene>
<dbReference type="STRING" id="49186.SAMN05421647_103383"/>
<dbReference type="InterPro" id="IPR005940">
    <property type="entry name" value="Anthranilate_Pribosyl_Tfrase"/>
</dbReference>
<keyword evidence="3" id="KW-0028">Amino-acid biosynthesis</keyword>
<dbReference type="eggNOG" id="COG0547">
    <property type="taxonomic scope" value="Bacteria"/>
</dbReference>
<sequence>MSQEHPFAPYVRILGKGKKGSRSLTTEEARDAMGMILDDKVEPEQLGAFLMLIRIKEEAPEELQGFAQAVRARMQPPAELTADLDWSSYAGKKRRLPWFLLAALALADAGIRVFMHGARGHTPGRIYTEDVLAQFGISACADWAAVGEQLSQKNFAFMSIDALAPRLGQIIQLRPVLGLRSPVHTLCRLLNPLQAECCIDGVFHPPYAPMHQKTAQLLGTAFSLTIRGDGGEAEMKPDSDSELHWVMKEQLTEEFWPRLYAQRLVREDELDTEDLLRFWRGELVHEYGEGAVISTLAGALRLVSKGQQKSAAEWVEDARQCWQKRDLTRFG</sequence>
<keyword evidence="2 6" id="KW-0808">Transferase</keyword>
<dbReference type="NCBIfam" id="NF006564">
    <property type="entry name" value="PRK09071.1"/>
    <property type="match status" value="1"/>
</dbReference>
<evidence type="ECO:0000259" key="4">
    <source>
        <dbReference type="Pfam" id="PF00591"/>
    </source>
</evidence>
<proteinExistence type="predicted"/>
<dbReference type="InterPro" id="IPR035902">
    <property type="entry name" value="Nuc_phospho_transferase"/>
</dbReference>
<dbReference type="PANTHER" id="PTHR43285:SF2">
    <property type="entry name" value="ANTHRANILATE PHOSPHORIBOSYLTRANSFERASE"/>
    <property type="match status" value="1"/>
</dbReference>
<evidence type="ECO:0000313" key="7">
    <source>
        <dbReference type="Proteomes" id="UP000186895"/>
    </source>
</evidence>
<dbReference type="AlphaFoldDB" id="A0A1N6RKL6"/>
<evidence type="ECO:0000313" key="6">
    <source>
        <dbReference type="EMBL" id="SIQ29236.1"/>
    </source>
</evidence>
<dbReference type="Gene3D" id="3.40.1030.10">
    <property type="entry name" value="Nucleoside phosphorylase/phosphoribosyltransferase catalytic domain"/>
    <property type="match status" value="1"/>
</dbReference>
<dbReference type="RefSeq" id="WP_076462526.1">
    <property type="nucleotide sequence ID" value="NZ_FTMN01000003.1"/>
</dbReference>
<protein>
    <submittedName>
        <fullName evidence="6">Anthranilate phosphoribosyltransferase</fullName>
    </submittedName>
</protein>
<feature type="domain" description="Glycosyl transferase family 3" evidence="4">
    <location>
        <begin position="101"/>
        <end position="252"/>
    </location>
</feature>